<dbReference type="GO" id="GO:0003677">
    <property type="term" value="F:DNA binding"/>
    <property type="evidence" value="ECO:0007669"/>
    <property type="project" value="InterPro"/>
</dbReference>
<dbReference type="Pfam" id="PF13560">
    <property type="entry name" value="HTH_31"/>
    <property type="match status" value="1"/>
</dbReference>
<dbReference type="PANTHER" id="PTHR35010">
    <property type="entry name" value="BLL4672 PROTEIN-RELATED"/>
    <property type="match status" value="1"/>
</dbReference>
<dbReference type="InterPro" id="IPR041413">
    <property type="entry name" value="MLTR_LBD"/>
</dbReference>
<dbReference type="Proteomes" id="UP000625033">
    <property type="component" value="Unassembled WGS sequence"/>
</dbReference>
<accession>A0A931D8M3</accession>
<dbReference type="Gene3D" id="1.10.260.40">
    <property type="entry name" value="lambda repressor-like DNA-binding domains"/>
    <property type="match status" value="1"/>
</dbReference>
<comment type="caution">
    <text evidence="3">The sequence shown here is derived from an EMBL/GenBank/DDBJ whole genome shotgun (WGS) entry which is preliminary data.</text>
</comment>
<dbReference type="PROSITE" id="PS50943">
    <property type="entry name" value="HTH_CROC1"/>
    <property type="match status" value="1"/>
</dbReference>
<keyword evidence="4" id="KW-1185">Reference proteome</keyword>
<sequence length="298" mass="32830">MSTSDDVREFLISRRAQLTPEQAGLPAGYGQRRVPGLRREEVAILAGVSVDYYTKLERGKIRNASQSVLDAIADALQLNDVERAHLHDVARATGRPAAERPAPPSTVRPSLTRMLESMTVPAIVYNRHQDLVAANVLGRAMFCQHFEAERPNLARYVFLDSRAQTFFDDWELACSLTAAMLRFEAGRNPLDAALTELVGELSTRSPQFRNHWAQRDVHEHRTGEKTFHHPQVGTLVATYDVLELPGEPDLSITTYTAEASSATTEKFTLLASWAAGAASPDAGASRRAEPSVRRAPAD</sequence>
<dbReference type="SMART" id="SM00530">
    <property type="entry name" value="HTH_XRE"/>
    <property type="match status" value="1"/>
</dbReference>
<dbReference type="Pfam" id="PF17765">
    <property type="entry name" value="MLTR_LBD"/>
    <property type="match status" value="1"/>
</dbReference>
<organism evidence="3 4">
    <name type="scientific">Zhihengliuella flava</name>
    <dbReference type="NCBI Taxonomy" id="1285193"/>
    <lineage>
        <taxon>Bacteria</taxon>
        <taxon>Bacillati</taxon>
        <taxon>Actinomycetota</taxon>
        <taxon>Actinomycetes</taxon>
        <taxon>Micrococcales</taxon>
        <taxon>Micrococcaceae</taxon>
        <taxon>Zhihengliuella</taxon>
    </lineage>
</organism>
<feature type="compositionally biased region" description="Basic and acidic residues" evidence="1">
    <location>
        <begin position="284"/>
        <end position="298"/>
    </location>
</feature>
<name>A0A931D8M3_9MICC</name>
<evidence type="ECO:0000313" key="3">
    <source>
        <dbReference type="EMBL" id="MBG6084442.1"/>
    </source>
</evidence>
<dbReference type="PANTHER" id="PTHR35010:SF2">
    <property type="entry name" value="BLL4672 PROTEIN"/>
    <property type="match status" value="1"/>
</dbReference>
<dbReference type="InterPro" id="IPR001387">
    <property type="entry name" value="Cro/C1-type_HTH"/>
</dbReference>
<dbReference type="InterPro" id="IPR010982">
    <property type="entry name" value="Lambda_DNA-bd_dom_sf"/>
</dbReference>
<feature type="region of interest" description="Disordered" evidence="1">
    <location>
        <begin position="276"/>
        <end position="298"/>
    </location>
</feature>
<evidence type="ECO:0000256" key="1">
    <source>
        <dbReference type="SAM" id="MobiDB-lite"/>
    </source>
</evidence>
<dbReference type="RefSeq" id="WP_196835749.1">
    <property type="nucleotide sequence ID" value="NZ_JADOTZ010000001.1"/>
</dbReference>
<dbReference type="AlphaFoldDB" id="A0A931D8M3"/>
<feature type="domain" description="HTH cro/C1-type" evidence="2">
    <location>
        <begin position="36"/>
        <end position="83"/>
    </location>
</feature>
<dbReference type="Gene3D" id="3.30.450.180">
    <property type="match status" value="1"/>
</dbReference>
<dbReference type="CDD" id="cd00093">
    <property type="entry name" value="HTH_XRE"/>
    <property type="match status" value="1"/>
</dbReference>
<proteinExistence type="predicted"/>
<dbReference type="SUPFAM" id="SSF47413">
    <property type="entry name" value="lambda repressor-like DNA-binding domains"/>
    <property type="match status" value="1"/>
</dbReference>
<reference evidence="3" key="1">
    <citation type="submission" date="2020-11" db="EMBL/GenBank/DDBJ databases">
        <title>Sequencing the genomes of 1000 actinobacteria strains.</title>
        <authorList>
            <person name="Klenk H.-P."/>
        </authorList>
    </citation>
    <scope>NUCLEOTIDE SEQUENCE</scope>
    <source>
        <strain evidence="3">DSM 26152</strain>
    </source>
</reference>
<dbReference type="EMBL" id="JADOTZ010000001">
    <property type="protein sequence ID" value="MBG6084442.1"/>
    <property type="molecule type" value="Genomic_DNA"/>
</dbReference>
<evidence type="ECO:0000259" key="2">
    <source>
        <dbReference type="PROSITE" id="PS50943"/>
    </source>
</evidence>
<protein>
    <submittedName>
        <fullName evidence="3">Transcriptional regulator with XRE-family HTH domain</fullName>
    </submittedName>
</protein>
<evidence type="ECO:0000313" key="4">
    <source>
        <dbReference type="Proteomes" id="UP000625033"/>
    </source>
</evidence>
<gene>
    <name evidence="3" type="ORF">IW252_001209</name>
</gene>